<evidence type="ECO:0000313" key="2">
    <source>
        <dbReference type="Proteomes" id="UP001195483"/>
    </source>
</evidence>
<accession>A0AAE0SBS6</accession>
<proteinExistence type="predicted"/>
<protein>
    <submittedName>
        <fullName evidence="1">Uncharacterized protein</fullName>
    </submittedName>
</protein>
<comment type="caution">
    <text evidence="1">The sequence shown here is derived from an EMBL/GenBank/DDBJ whole genome shotgun (WGS) entry which is preliminary data.</text>
</comment>
<reference evidence="1" key="3">
    <citation type="submission" date="2023-05" db="EMBL/GenBank/DDBJ databases">
        <authorList>
            <person name="Smith C.H."/>
        </authorList>
    </citation>
    <scope>NUCLEOTIDE SEQUENCE</scope>
    <source>
        <strain evidence="1">CHS0354</strain>
        <tissue evidence="1">Mantle</tissue>
    </source>
</reference>
<dbReference type="AlphaFoldDB" id="A0AAE0SBS6"/>
<feature type="non-terminal residue" evidence="1">
    <location>
        <position position="637"/>
    </location>
</feature>
<dbReference type="EMBL" id="JAEAOA010001426">
    <property type="protein sequence ID" value="KAK3588927.1"/>
    <property type="molecule type" value="Genomic_DNA"/>
</dbReference>
<keyword evidence="2" id="KW-1185">Reference proteome</keyword>
<sequence length="637" mass="71834">MEAPDWVSFNKTLEEFSTLMAGLLSNQVHVDDNLINFLNFNMSLESAMLFFQDPGRIFDSLSQLGSVLNYSWLDPVITSFDTTVRVMMEFLTEFKASGKSVEELLSDPNTLLKLMQMLTSFDGQLRIFIEIAGGIDFYQQLACNKTFLNMLSPLGVDISVFSNALCQTNDSDWYSSLLDAGFSQIDIMKFFTLLIGNNSTVASDTLMGPSSSTGFLNFMEMLMDKLSGNLTNIFPMNMAWVDYLQPNIANSTLSSFFNIIEFFDSGSMSDKYVLLDDIMEFFRMFGTFEQYVIKQMEAISELGWNVPLSILVPNSTLIAQLLSDVNGTQLAAALLTATIHPEKFFILALSNNWTNVVCNETEFSQTFIFTAGINVSSLQKNLCESILSHESAIGELLQNTDMRLVLSVLNNWISMKSNISSSNGTIKWEDIHQQTVILVDNINLLLGNGSSNFTKWLEPILIVLDQFFNPSNQSMDQLCDWTLQHIKATDFYGFLVLPTVEAIYNGLKAVQMKISLQDVIGHVVCSNTSQNLTSIIQNLKTVDVQYMIQEFMDIYTGSILVGSNFTCASMVQYFNEIRTWFSKNLTWWINQSEDLGQCMIKTYMALIEVIQNLQRLFSTGGEILQILKDPDFVEISK</sequence>
<reference evidence="1" key="1">
    <citation type="journal article" date="2021" name="Genome Biol. Evol.">
        <title>A High-Quality Reference Genome for a Parasitic Bivalve with Doubly Uniparental Inheritance (Bivalvia: Unionida).</title>
        <authorList>
            <person name="Smith C.H."/>
        </authorList>
    </citation>
    <scope>NUCLEOTIDE SEQUENCE</scope>
    <source>
        <strain evidence="1">CHS0354</strain>
    </source>
</reference>
<evidence type="ECO:0000313" key="1">
    <source>
        <dbReference type="EMBL" id="KAK3588927.1"/>
    </source>
</evidence>
<name>A0AAE0SBS6_9BIVA</name>
<dbReference type="Proteomes" id="UP001195483">
    <property type="component" value="Unassembled WGS sequence"/>
</dbReference>
<organism evidence="1 2">
    <name type="scientific">Potamilus streckersoni</name>
    <dbReference type="NCBI Taxonomy" id="2493646"/>
    <lineage>
        <taxon>Eukaryota</taxon>
        <taxon>Metazoa</taxon>
        <taxon>Spiralia</taxon>
        <taxon>Lophotrochozoa</taxon>
        <taxon>Mollusca</taxon>
        <taxon>Bivalvia</taxon>
        <taxon>Autobranchia</taxon>
        <taxon>Heteroconchia</taxon>
        <taxon>Palaeoheterodonta</taxon>
        <taxon>Unionida</taxon>
        <taxon>Unionoidea</taxon>
        <taxon>Unionidae</taxon>
        <taxon>Ambleminae</taxon>
        <taxon>Lampsilini</taxon>
        <taxon>Potamilus</taxon>
    </lineage>
</organism>
<gene>
    <name evidence="1" type="ORF">CHS0354_023688</name>
</gene>
<reference evidence="1" key="2">
    <citation type="journal article" date="2021" name="Genome Biol. Evol.">
        <title>Developing a high-quality reference genome for a parasitic bivalve with doubly uniparental inheritance (Bivalvia: Unionida).</title>
        <authorList>
            <person name="Smith C.H."/>
        </authorList>
    </citation>
    <scope>NUCLEOTIDE SEQUENCE</scope>
    <source>
        <strain evidence="1">CHS0354</strain>
        <tissue evidence="1">Mantle</tissue>
    </source>
</reference>